<sequence length="448" mass="51265">MNRSNVKVAVRVRPMSENEIENNCDHCLHICDDATVLFENNRRFEFEYAFNESCDQKHIYDKTMNSLIDELFLGFNVTVFAYGQTNSNSNFSSSVQVSYLEVYKEEIIDLLALKRQNIYIREDSEGNSVIMGALEKQCKSINNVIECLELGFANQHFGLTNMNDRSSRSHTLLSLTISVQSKIHFVDLAGSERVEKTGNIGNRLKESVYINSGLLALGNVIHSLTDKRKAIHRHIPYRQSKITRLLKDSLGGNSHTLMICCISPASSNIDETLNSLKYASRARHIKNKPILNFSRSASANVTQIEDKMPEYIQNERAKTVSLLKMKLHSKNKEKTYIDIHQESLLKSKLVEKNREMQNLLYKMGQQKILIRDMAILIDQNVLPDSMKKRIHNFSSFCNTIKSNNDDLVGQFKVYQSELHKNDYIIEKKEKESNGIVNSTKAIDSARPQ</sequence>
<dbReference type="Pfam" id="PF00225">
    <property type="entry name" value="Kinesin"/>
    <property type="match status" value="2"/>
</dbReference>
<dbReference type="InterPro" id="IPR036961">
    <property type="entry name" value="Kinesin_motor_dom_sf"/>
</dbReference>
<dbReference type="Proteomes" id="UP000078046">
    <property type="component" value="Unassembled WGS sequence"/>
</dbReference>
<comment type="caution">
    <text evidence="5">Lacks conserved residue(s) required for the propagation of feature annotation.</text>
</comment>
<dbReference type="GO" id="GO:0008017">
    <property type="term" value="F:microtubule binding"/>
    <property type="evidence" value="ECO:0007669"/>
    <property type="project" value="InterPro"/>
</dbReference>
<dbReference type="PANTHER" id="PTHR47969">
    <property type="entry name" value="CHROMOSOME-ASSOCIATED KINESIN KIF4A-RELATED"/>
    <property type="match status" value="1"/>
</dbReference>
<dbReference type="GO" id="GO:0005874">
    <property type="term" value="C:microtubule"/>
    <property type="evidence" value="ECO:0007669"/>
    <property type="project" value="UniProtKB-KW"/>
</dbReference>
<evidence type="ECO:0000256" key="5">
    <source>
        <dbReference type="PROSITE-ProRule" id="PRU00283"/>
    </source>
</evidence>
<dbReference type="PRINTS" id="PR00380">
    <property type="entry name" value="KINESINHEAVY"/>
</dbReference>
<keyword evidence="9" id="KW-1185">Reference proteome</keyword>
<proteinExistence type="inferred from homology"/>
<dbReference type="InterPro" id="IPR027640">
    <property type="entry name" value="Kinesin-like_fam"/>
</dbReference>
<evidence type="ECO:0000313" key="9">
    <source>
        <dbReference type="Proteomes" id="UP000078046"/>
    </source>
</evidence>
<dbReference type="InterPro" id="IPR027417">
    <property type="entry name" value="P-loop_NTPase"/>
</dbReference>
<dbReference type="PANTHER" id="PTHR47969:SF25">
    <property type="entry name" value="KINESIN MOTOR DOMAIN-CONTAINING PROTEIN"/>
    <property type="match status" value="1"/>
</dbReference>
<dbReference type="PROSITE" id="PS00411">
    <property type="entry name" value="KINESIN_MOTOR_1"/>
    <property type="match status" value="1"/>
</dbReference>
<dbReference type="GO" id="GO:0007052">
    <property type="term" value="P:mitotic spindle organization"/>
    <property type="evidence" value="ECO:0007669"/>
    <property type="project" value="TreeGrafter"/>
</dbReference>
<dbReference type="AlphaFoldDB" id="A0A177BD28"/>
<keyword evidence="2 6" id="KW-0547">Nucleotide-binding</keyword>
<comment type="similarity">
    <text evidence="5 6">Belongs to the TRAFAC class myosin-kinesin ATPase superfamily. Kinesin family.</text>
</comment>
<keyword evidence="6" id="KW-0493">Microtubule</keyword>
<dbReference type="InterPro" id="IPR001752">
    <property type="entry name" value="Kinesin_motor_dom"/>
</dbReference>
<dbReference type="GO" id="GO:0051231">
    <property type="term" value="P:spindle elongation"/>
    <property type="evidence" value="ECO:0007669"/>
    <property type="project" value="TreeGrafter"/>
</dbReference>
<feature type="domain" description="Kinesin motor" evidence="7">
    <location>
        <begin position="1"/>
        <end position="285"/>
    </location>
</feature>
<reference evidence="8 9" key="1">
    <citation type="submission" date="2016-04" db="EMBL/GenBank/DDBJ databases">
        <title>The genome of Intoshia linei affirms orthonectids as highly simplified spiralians.</title>
        <authorList>
            <person name="Mikhailov K.V."/>
            <person name="Slusarev G.S."/>
            <person name="Nikitin M.A."/>
            <person name="Logacheva M.D."/>
            <person name="Penin A."/>
            <person name="Aleoshin V."/>
            <person name="Panchin Y.V."/>
        </authorList>
    </citation>
    <scope>NUCLEOTIDE SEQUENCE [LARGE SCALE GENOMIC DNA]</scope>
    <source>
        <strain evidence="8">Intl2013</strain>
        <tissue evidence="8">Whole animal</tissue>
    </source>
</reference>
<protein>
    <recommendedName>
        <fullName evidence="6">Kinesin-like protein</fullName>
    </recommendedName>
</protein>
<evidence type="ECO:0000256" key="4">
    <source>
        <dbReference type="ARBA" id="ARBA00023212"/>
    </source>
</evidence>
<evidence type="ECO:0000256" key="1">
    <source>
        <dbReference type="ARBA" id="ARBA00004245"/>
    </source>
</evidence>
<dbReference type="GO" id="GO:0007018">
    <property type="term" value="P:microtubule-based movement"/>
    <property type="evidence" value="ECO:0007669"/>
    <property type="project" value="InterPro"/>
</dbReference>
<evidence type="ECO:0000256" key="2">
    <source>
        <dbReference type="ARBA" id="ARBA00022741"/>
    </source>
</evidence>
<dbReference type="SMART" id="SM00129">
    <property type="entry name" value="KISc"/>
    <property type="match status" value="1"/>
</dbReference>
<evidence type="ECO:0000256" key="6">
    <source>
        <dbReference type="RuleBase" id="RU000394"/>
    </source>
</evidence>
<gene>
    <name evidence="8" type="ORF">A3Q56_00110</name>
</gene>
<evidence type="ECO:0000259" key="7">
    <source>
        <dbReference type="PROSITE" id="PS50067"/>
    </source>
</evidence>
<name>A0A177BD28_9BILA</name>
<dbReference type="Gene3D" id="3.40.850.10">
    <property type="entry name" value="Kinesin motor domain"/>
    <property type="match status" value="2"/>
</dbReference>
<comment type="caution">
    <text evidence="8">The sequence shown here is derived from an EMBL/GenBank/DDBJ whole genome shotgun (WGS) entry which is preliminary data.</text>
</comment>
<evidence type="ECO:0000256" key="3">
    <source>
        <dbReference type="ARBA" id="ARBA00022840"/>
    </source>
</evidence>
<keyword evidence="4" id="KW-0206">Cytoskeleton</keyword>
<dbReference type="GO" id="GO:0005875">
    <property type="term" value="C:microtubule associated complex"/>
    <property type="evidence" value="ECO:0007669"/>
    <property type="project" value="TreeGrafter"/>
</dbReference>
<comment type="subcellular location">
    <subcellularLocation>
        <location evidence="1">Cytoplasm</location>
        <location evidence="1">Cytoskeleton</location>
    </subcellularLocation>
</comment>
<dbReference type="PROSITE" id="PS50067">
    <property type="entry name" value="KINESIN_MOTOR_2"/>
    <property type="match status" value="1"/>
</dbReference>
<keyword evidence="4" id="KW-0963">Cytoplasm</keyword>
<dbReference type="EMBL" id="LWCA01000004">
    <property type="protein sequence ID" value="OAF72115.1"/>
    <property type="molecule type" value="Genomic_DNA"/>
</dbReference>
<accession>A0A177BD28</accession>
<keyword evidence="6" id="KW-0505">Motor protein</keyword>
<organism evidence="8 9">
    <name type="scientific">Intoshia linei</name>
    <dbReference type="NCBI Taxonomy" id="1819745"/>
    <lineage>
        <taxon>Eukaryota</taxon>
        <taxon>Metazoa</taxon>
        <taxon>Spiralia</taxon>
        <taxon>Lophotrochozoa</taxon>
        <taxon>Mesozoa</taxon>
        <taxon>Orthonectida</taxon>
        <taxon>Rhopaluridae</taxon>
        <taxon>Intoshia</taxon>
    </lineage>
</organism>
<dbReference type="InterPro" id="IPR019821">
    <property type="entry name" value="Kinesin_motor_CS"/>
</dbReference>
<dbReference type="OrthoDB" id="3176171at2759"/>
<dbReference type="SUPFAM" id="SSF52540">
    <property type="entry name" value="P-loop containing nucleoside triphosphate hydrolases"/>
    <property type="match status" value="1"/>
</dbReference>
<evidence type="ECO:0000313" key="8">
    <source>
        <dbReference type="EMBL" id="OAF72115.1"/>
    </source>
</evidence>
<dbReference type="GO" id="GO:0005524">
    <property type="term" value="F:ATP binding"/>
    <property type="evidence" value="ECO:0007669"/>
    <property type="project" value="UniProtKB-KW"/>
</dbReference>
<keyword evidence="3 6" id="KW-0067">ATP-binding</keyword>
<dbReference type="GO" id="GO:0003777">
    <property type="term" value="F:microtubule motor activity"/>
    <property type="evidence" value="ECO:0007669"/>
    <property type="project" value="InterPro"/>
</dbReference>